<reference evidence="4" key="1">
    <citation type="submission" date="2019-02" db="EMBL/GenBank/DDBJ databases">
        <authorList>
            <person name="Gruber-Vodicka R. H."/>
            <person name="Seah K. B. B."/>
        </authorList>
    </citation>
    <scope>NUCLEOTIDE SEQUENCE</scope>
    <source>
        <strain evidence="4">BECK_BY7</strain>
    </source>
</reference>
<dbReference type="InterPro" id="IPR010090">
    <property type="entry name" value="Phage_tape_meas"/>
</dbReference>
<sequence length="1065" mass="111410">MTDTLQKISYSVVVGATLGAGFKTVIGDSVRQLKGLGDAAKKTDAELRATQGIRKVEADIERASADLNTAKREVNFLRESMIKAGDDGAKLFGKDLEAAKRRVNRLSASLENQKGKLREHQRAAIDAGYSIDRLDDRERQLGSTLDTLRGKYDRLNSAIHKRDANLERRNALRGQMMDAVALGATIAAPVKAAVDFESSMADVKKVVNFETPAQFQAMGKDILGLSDTMPMVTGEIAAIITAAGQSGIAKNELKDFAGSAIEMGVAFDLAGGDAGKMMADWRAGMGLTQPKVVSLADAVNHLSNNMNATAGNLGEVIQRQGAVAMSAGLTETQVASLGAALLSSGAAPEVAATALKNLTGALTKGTAATKGQREALAALGFDAGQMAKDMQLDAKGTILGVFEALSEAAPEERGSLVSRLFGEDSKGAIMPLLSNLGNLKKAFDLTAKAQQYAGSMHKEYLERSKTTANAAQLFQNRVTHLGISIGSVLLPPVNALMGVVGSGVGLLTDFSERFPFVTQAVIFTGGALVMGKVAAIGFGYGLTFVKGAALGAVVKVRSLQAAITQAQMRMQGFSLGASVAAARTKTLAAGSAVAAAGVRGLSLAVMTNPLGLTLMGVAVAGAAIYKYWKPIGAFFTGLWEGIKVGVGPVVDSLKPFLTILTPIGTVIGWVGDGIGAVIGWFGELLTPVDSAKETLEGFSATGQRVGEIIGAVFKTILLPITMAGKAIDWVGDKWNSLFGNDDEKKPKVEITPVVKSAIAPKSSPTVEGSVVTSPKTSESTKIATSTVQAPPTITTENLSTTGIVTHDTIQNTGVVSTQNQDSKLSPAGSIVAYQNPSTAPITTGNVTQSPIAITHDNISLPSAQAGVKTNAGQISVPMAAGTRINLTINPHIEIGTVIARDGAQNVPITNEMMPVMLDVAKRSVAAVTHNNLLVPGAEKDSGSRNDILTSKRSVLTIERTIIDRFTKQVAAATLLGATAMPGMASQLPAVVDSLPNIVDARVSTVLEGKKSQSSEVHHTDRSTHTYKITVTQLPGENPDALVARLMREIDRRNQERQRGDLHDVV</sequence>
<feature type="domain" description="Phage tail tape measure protein" evidence="3">
    <location>
        <begin position="220"/>
        <end position="422"/>
    </location>
</feature>
<dbReference type="EMBL" id="CAADFN010000001">
    <property type="protein sequence ID" value="VFK12748.1"/>
    <property type="molecule type" value="Genomic_DNA"/>
</dbReference>
<gene>
    <name evidence="4" type="ORF">BECKLFY1418C_GA0070996_100168</name>
</gene>
<organism evidence="4">
    <name type="scientific">Candidatus Kentrum sp. LFY</name>
    <dbReference type="NCBI Taxonomy" id="2126342"/>
    <lineage>
        <taxon>Bacteria</taxon>
        <taxon>Pseudomonadati</taxon>
        <taxon>Pseudomonadota</taxon>
        <taxon>Gammaproteobacteria</taxon>
        <taxon>Candidatus Kentrum</taxon>
    </lineage>
</organism>
<dbReference type="PANTHER" id="PTHR37813:SF1">
    <property type="entry name" value="FELS-2 PROPHAGE PROTEIN"/>
    <property type="match status" value="1"/>
</dbReference>
<accession>A0A450W6Y7</accession>
<name>A0A450W6Y7_9GAMM</name>
<evidence type="ECO:0000259" key="3">
    <source>
        <dbReference type="Pfam" id="PF10145"/>
    </source>
</evidence>
<feature type="coiled-coil region" evidence="2">
    <location>
        <begin position="53"/>
        <end position="123"/>
    </location>
</feature>
<keyword evidence="1" id="KW-1188">Viral release from host cell</keyword>
<dbReference type="NCBIfam" id="TIGR01760">
    <property type="entry name" value="tape_meas_TP901"/>
    <property type="match status" value="1"/>
</dbReference>
<keyword evidence="2" id="KW-0175">Coiled coil</keyword>
<evidence type="ECO:0000256" key="1">
    <source>
        <dbReference type="ARBA" id="ARBA00022612"/>
    </source>
</evidence>
<dbReference type="AlphaFoldDB" id="A0A450W6Y7"/>
<dbReference type="Pfam" id="PF10145">
    <property type="entry name" value="PhageMin_Tail"/>
    <property type="match status" value="1"/>
</dbReference>
<evidence type="ECO:0000313" key="4">
    <source>
        <dbReference type="EMBL" id="VFK12748.1"/>
    </source>
</evidence>
<evidence type="ECO:0000256" key="2">
    <source>
        <dbReference type="SAM" id="Coils"/>
    </source>
</evidence>
<protein>
    <submittedName>
        <fullName evidence="4">Phage tail tape measure protein, TP901 family, core region</fullName>
    </submittedName>
</protein>
<proteinExistence type="predicted"/>
<dbReference type="PANTHER" id="PTHR37813">
    <property type="entry name" value="FELS-2 PROPHAGE PROTEIN"/>
    <property type="match status" value="1"/>
</dbReference>